<sequence>MERFIKLFAIIFLLLALIYSDAEIEPMKIGHGGICYKNKVRPKSFKGLCFDEDKCKHACENEGFAGGKCVFPLCCCWRK</sequence>
<protein>
    <submittedName>
        <fullName evidence="3">Defensin-like protein</fullName>
    </submittedName>
</protein>
<feature type="chain" id="PRO_5002671681" evidence="1">
    <location>
        <begin position="23"/>
        <end position="79"/>
    </location>
</feature>
<dbReference type="Pfam" id="PF00304">
    <property type="entry name" value="Gamma-thionin"/>
    <property type="match status" value="1"/>
</dbReference>
<evidence type="ECO:0000259" key="2">
    <source>
        <dbReference type="Pfam" id="PF00304"/>
    </source>
</evidence>
<proteinExistence type="evidence at transcript level"/>
<dbReference type="InterPro" id="IPR036574">
    <property type="entry name" value="Scorpion_toxin-like_sf"/>
</dbReference>
<dbReference type="AlphaFoldDB" id="A4PHP8"/>
<feature type="domain" description="Knottins-like" evidence="2">
    <location>
        <begin position="43"/>
        <end position="77"/>
    </location>
</feature>
<dbReference type="SUPFAM" id="SSF57095">
    <property type="entry name" value="Scorpion toxin-like"/>
    <property type="match status" value="1"/>
</dbReference>
<dbReference type="Gene3D" id="3.30.30.10">
    <property type="entry name" value="Knottin, scorpion toxin-like"/>
    <property type="match status" value="1"/>
</dbReference>
<keyword evidence="1" id="KW-0732">Signal</keyword>
<evidence type="ECO:0000256" key="1">
    <source>
        <dbReference type="SAM" id="SignalP"/>
    </source>
</evidence>
<accession>A4PHP8</accession>
<feature type="signal peptide" evidence="1">
    <location>
        <begin position="1"/>
        <end position="22"/>
    </location>
</feature>
<dbReference type="InterPro" id="IPR003614">
    <property type="entry name" value="Knottins"/>
</dbReference>
<reference evidence="3" key="1">
    <citation type="journal article" date="2007" name="Sex. Plant Reprod.">
        <title>Expression of stigma- and anther-specific genes located in the S locus region of Ipomoea trifida.</title>
        <authorList>
            <person name="Rahman M.H."/>
            <person name="Uchiyama M."/>
            <person name="Kuno M."/>
            <person name="Hirashima N."/>
            <person name="Suwabe K."/>
            <person name="Tsuchiya T."/>
            <person name="Kagaya Y."/>
            <person name="Kobayashi I."/>
            <person name="Kakeda K."/>
            <person name="Kowyama Y."/>
        </authorList>
    </citation>
    <scope>NUCLEOTIDE SEQUENCE</scope>
    <source>
        <strain evidence="3">S10 homozygote</strain>
        <tissue evidence="3">Anther</tissue>
    </source>
</reference>
<dbReference type="EMBL" id="AB288075">
    <property type="protein sequence ID" value="BAF52543.1"/>
    <property type="molecule type" value="mRNA"/>
</dbReference>
<organism evidence="3">
    <name type="scientific">Ipomoea trifida</name>
    <name type="common">Morning glory</name>
    <dbReference type="NCBI Taxonomy" id="35884"/>
    <lineage>
        <taxon>Eukaryota</taxon>
        <taxon>Viridiplantae</taxon>
        <taxon>Streptophyta</taxon>
        <taxon>Embryophyta</taxon>
        <taxon>Tracheophyta</taxon>
        <taxon>Spermatophyta</taxon>
        <taxon>Magnoliopsida</taxon>
        <taxon>eudicotyledons</taxon>
        <taxon>Gunneridae</taxon>
        <taxon>Pentapetalae</taxon>
        <taxon>asterids</taxon>
        <taxon>lamiids</taxon>
        <taxon>Solanales</taxon>
        <taxon>Convolvulaceae</taxon>
        <taxon>Ipomoeeae</taxon>
        <taxon>Ipomoea</taxon>
    </lineage>
</organism>
<evidence type="ECO:0000313" key="3">
    <source>
        <dbReference type="EMBL" id="BAF52543.1"/>
    </source>
</evidence>
<gene>
    <name evidence="3" type="primary">S10AB2</name>
</gene>
<name>A4PHP8_IPOTF</name>